<evidence type="ECO:0000313" key="1">
    <source>
        <dbReference type="EMBL" id="RGN31288.1"/>
    </source>
</evidence>
<evidence type="ECO:0000313" key="2">
    <source>
        <dbReference type="Proteomes" id="UP000260983"/>
    </source>
</evidence>
<dbReference type="Proteomes" id="UP000260983">
    <property type="component" value="Unassembled WGS sequence"/>
</dbReference>
<protein>
    <submittedName>
        <fullName evidence="1">Uncharacterized protein</fullName>
    </submittedName>
</protein>
<gene>
    <name evidence="1" type="ORF">DXB65_21505</name>
</gene>
<dbReference type="RefSeq" id="WP_117725510.1">
    <property type="nucleotide sequence ID" value="NZ_QSUL01000020.1"/>
</dbReference>
<organism evidence="1 2">
    <name type="scientific">Bacteroides oleiciplenus</name>
    <dbReference type="NCBI Taxonomy" id="626931"/>
    <lineage>
        <taxon>Bacteria</taxon>
        <taxon>Pseudomonadati</taxon>
        <taxon>Bacteroidota</taxon>
        <taxon>Bacteroidia</taxon>
        <taxon>Bacteroidales</taxon>
        <taxon>Bacteroidaceae</taxon>
        <taxon>Bacteroides</taxon>
    </lineage>
</organism>
<proteinExistence type="predicted"/>
<reference evidence="1 2" key="1">
    <citation type="submission" date="2018-08" db="EMBL/GenBank/DDBJ databases">
        <title>A genome reference for cultivated species of the human gut microbiota.</title>
        <authorList>
            <person name="Zou Y."/>
            <person name="Xue W."/>
            <person name="Luo G."/>
        </authorList>
    </citation>
    <scope>NUCLEOTIDE SEQUENCE [LARGE SCALE GENOMIC DNA]</scope>
    <source>
        <strain evidence="1 2">OM05-15BH</strain>
    </source>
</reference>
<accession>A0A3E5B120</accession>
<comment type="caution">
    <text evidence="1">The sequence shown here is derived from an EMBL/GenBank/DDBJ whole genome shotgun (WGS) entry which is preliminary data.</text>
</comment>
<dbReference type="EMBL" id="QSUL01000020">
    <property type="protein sequence ID" value="RGN31288.1"/>
    <property type="molecule type" value="Genomic_DNA"/>
</dbReference>
<dbReference type="AlphaFoldDB" id="A0A3E5B120"/>
<name>A0A3E5B120_9BACE</name>
<sequence length="523" mass="60300">MFTPLTIAIFSGALSPSSLEGQHYISARLQQATWKLEDLPGASDELTERLREILSDWHVDLPYPSFDFLPSASHFPDFNATAALCRLRVEEMEYTLNVLYCEEQPTVCYRFYSALLRAEARWLKLLLKERISQLRSDTDARLLLCEVLEEVYDTGVWVDEASRRGLSAELCGQLKGALASLYLELTINFGHLLQSADYMGYRYLFNDARYFHPVHECEVLKYDILQAGNRVKRLVSMDITEKCEADAMQLYDDLVALLAGNKLYSHTEACLWQGVVALENFLFLLRSSRRSDDRIPYSQLVDEQWMRTCLNDLCNDQYAGHLHYNEGRGASQWTFRKLNEPCLGFLSPLVAYEASLPRMLRSYLQSRQELYEQNYSRPFISISSDEKLSIPLSRPLAVQLPDMGEVHTLLAFLYKVPGPRGGYLMSSEHVQWLENDFLSFLQSGQISLAHKNQVKILKGYVEVLYGLFFHYQKHRGGDKKEYAIFLASMLDVDAQPENLVSNYKRYIEAYEAFVNKEKLRLIS</sequence>